<feature type="transmembrane region" description="Helical" evidence="2">
    <location>
        <begin position="21"/>
        <end position="41"/>
    </location>
</feature>
<keyword evidence="2" id="KW-1133">Transmembrane helix</keyword>
<evidence type="ECO:0000313" key="4">
    <source>
        <dbReference type="Proteomes" id="UP000465846"/>
    </source>
</evidence>
<feature type="compositionally biased region" description="Acidic residues" evidence="1">
    <location>
        <begin position="241"/>
        <end position="251"/>
    </location>
</feature>
<organism evidence="3 4">
    <name type="scientific">Halogeometricum borinquense</name>
    <dbReference type="NCBI Taxonomy" id="60847"/>
    <lineage>
        <taxon>Archaea</taxon>
        <taxon>Methanobacteriati</taxon>
        <taxon>Methanobacteriota</taxon>
        <taxon>Stenosarchaea group</taxon>
        <taxon>Halobacteria</taxon>
        <taxon>Halobacteriales</taxon>
        <taxon>Haloferacaceae</taxon>
        <taxon>Halogeometricum</taxon>
    </lineage>
</organism>
<proteinExistence type="predicted"/>
<dbReference type="GeneID" id="44080452"/>
<sequence length="271" mass="31308">MADDFIDFLEDTRERIFSRTTALALILAGAILLEIFGGHLTNLYDASSVRMRLVGLVVIVVAGITELGVADWILDKLAEKEPAVYLLSLGNKDKEIEVIEFGLLEWARQTFYKDYEPEFFMSSNNVPVYIARDYDWDRRMIFPNWRKVANPAEIERRKNAILATQRILENELDKARDIVRLLPALRYILQSRADDRAMEKVDIQHKDPDDKPIREILAEEIEHYQEELDQEDQVEYTKDEYDSDEVEDDLGDQISEAFGDEISADGLKGDD</sequence>
<dbReference type="Proteomes" id="UP000465846">
    <property type="component" value="Chromosome"/>
</dbReference>
<evidence type="ECO:0000313" key="3">
    <source>
        <dbReference type="EMBL" id="QIB75225.1"/>
    </source>
</evidence>
<reference evidence="3 4" key="1">
    <citation type="submission" date="2020-02" db="EMBL/GenBank/DDBJ databases">
        <title>Whole genome sequence of Halogeometricum borinquense strain wsp4.</title>
        <authorList>
            <person name="Verma D.K."/>
            <person name="Gopal K."/>
            <person name="Prasad E.S."/>
        </authorList>
    </citation>
    <scope>NUCLEOTIDE SEQUENCE [LARGE SCALE GENOMIC DNA]</scope>
    <source>
        <strain evidence="4">wsp4</strain>
    </source>
</reference>
<dbReference type="AlphaFoldDB" id="A0A6C0UIG9"/>
<dbReference type="RefSeq" id="WP_163487016.1">
    <property type="nucleotide sequence ID" value="NZ_CP048739.1"/>
</dbReference>
<evidence type="ECO:0000256" key="1">
    <source>
        <dbReference type="SAM" id="MobiDB-lite"/>
    </source>
</evidence>
<accession>A0A6C0UIG9</accession>
<keyword evidence="2" id="KW-0812">Transmembrane</keyword>
<evidence type="ECO:0000256" key="2">
    <source>
        <dbReference type="SAM" id="Phobius"/>
    </source>
</evidence>
<feature type="transmembrane region" description="Helical" evidence="2">
    <location>
        <begin position="53"/>
        <end position="74"/>
    </location>
</feature>
<keyword evidence="2" id="KW-0472">Membrane</keyword>
<dbReference type="EMBL" id="CP048739">
    <property type="protein sequence ID" value="QIB75225.1"/>
    <property type="molecule type" value="Genomic_DNA"/>
</dbReference>
<feature type="region of interest" description="Disordered" evidence="1">
    <location>
        <begin position="226"/>
        <end position="271"/>
    </location>
</feature>
<name>A0A6C0UIG9_9EURY</name>
<gene>
    <name evidence="3" type="ORF">G3I44_13585</name>
</gene>
<protein>
    <submittedName>
        <fullName evidence="3">Uncharacterized protein</fullName>
    </submittedName>
</protein>